<evidence type="ECO:0000256" key="12">
    <source>
        <dbReference type="ARBA" id="ARBA00045097"/>
    </source>
</evidence>
<evidence type="ECO:0000256" key="2">
    <source>
        <dbReference type="ARBA" id="ARBA00004922"/>
    </source>
</evidence>
<dbReference type="EMBL" id="FUYG01000004">
    <property type="protein sequence ID" value="SKA94550.1"/>
    <property type="molecule type" value="Genomic_DNA"/>
</dbReference>
<keyword evidence="10" id="KW-1133">Transmembrane helix</keyword>
<evidence type="ECO:0000256" key="8">
    <source>
        <dbReference type="ARBA" id="ARBA00022824"/>
    </source>
</evidence>
<dbReference type="EC" id="2.4.1.117" evidence="4"/>
<evidence type="ECO:0000256" key="13">
    <source>
        <dbReference type="SAM" id="MobiDB-lite"/>
    </source>
</evidence>
<comment type="pathway">
    <text evidence="2">Protein modification; protein glycosylation.</text>
</comment>
<evidence type="ECO:0000259" key="14">
    <source>
        <dbReference type="Pfam" id="PF00535"/>
    </source>
</evidence>
<evidence type="ECO:0000313" key="15">
    <source>
        <dbReference type="EMBL" id="SKA94550.1"/>
    </source>
</evidence>
<dbReference type="InterPro" id="IPR001173">
    <property type="entry name" value="Glyco_trans_2-like"/>
</dbReference>
<evidence type="ECO:0000256" key="10">
    <source>
        <dbReference type="ARBA" id="ARBA00022989"/>
    </source>
</evidence>
<evidence type="ECO:0000256" key="11">
    <source>
        <dbReference type="ARBA" id="ARBA00023136"/>
    </source>
</evidence>
<dbReference type="CDD" id="cd04188">
    <property type="entry name" value="DPG_synthase"/>
    <property type="match status" value="1"/>
</dbReference>
<dbReference type="Pfam" id="PF00535">
    <property type="entry name" value="Glycos_transf_2"/>
    <property type="match status" value="1"/>
</dbReference>
<dbReference type="InterPro" id="IPR035518">
    <property type="entry name" value="DPG_synthase"/>
</dbReference>
<gene>
    <name evidence="15" type="ORF">SAMN06295879_1965</name>
</gene>
<dbReference type="PANTHER" id="PTHR10859">
    <property type="entry name" value="GLYCOSYL TRANSFERASE"/>
    <property type="match status" value="1"/>
</dbReference>
<sequence length="282" mass="30890">MTEVSSAYRAYRAWVTEPLSSPPAVSVVIPAYNEEWRILPTIGAIATHMSAREQPWELIIADDGSTDSTVSLVRDLRFANLRLLVAEKNAGKGDAVRRGMLAARGQVVLFADADQSTPIEQYDRLAALLDHDFDVVVGSRAVEGADVSGKSMGRRILSAGLHLLVSRGFGVEVADTQCGFKLFTAGAAKKLFSTQLVDGFSFDLEVLYLAHKFGFRTAEVPVEWIDAPGSTVDAAKVSLQFVRDLMRIRLYDLRGRYQEMSPTHPLGSTPVPFDKIDRGTQS</sequence>
<name>A0A1T4XYE1_9MICO</name>
<evidence type="ECO:0000256" key="6">
    <source>
        <dbReference type="ARBA" id="ARBA00022679"/>
    </source>
</evidence>
<dbReference type="InterPro" id="IPR029044">
    <property type="entry name" value="Nucleotide-diphossugar_trans"/>
</dbReference>
<dbReference type="GO" id="GO:0006487">
    <property type="term" value="P:protein N-linked glycosylation"/>
    <property type="evidence" value="ECO:0007669"/>
    <property type="project" value="TreeGrafter"/>
</dbReference>
<evidence type="ECO:0000256" key="4">
    <source>
        <dbReference type="ARBA" id="ARBA00012583"/>
    </source>
</evidence>
<dbReference type="GO" id="GO:0004581">
    <property type="term" value="F:dolichyl-phosphate beta-glucosyltransferase activity"/>
    <property type="evidence" value="ECO:0007669"/>
    <property type="project" value="UniProtKB-EC"/>
</dbReference>
<dbReference type="Gene3D" id="3.90.550.10">
    <property type="entry name" value="Spore Coat Polysaccharide Biosynthesis Protein SpsA, Chain A"/>
    <property type="match status" value="1"/>
</dbReference>
<comment type="subcellular location">
    <subcellularLocation>
        <location evidence="1">Endoplasmic reticulum membrane</location>
        <topology evidence="1">Single-pass membrane protein</topology>
    </subcellularLocation>
</comment>
<dbReference type="AlphaFoldDB" id="A0A1T4XYE1"/>
<evidence type="ECO:0000256" key="1">
    <source>
        <dbReference type="ARBA" id="ARBA00004389"/>
    </source>
</evidence>
<comment type="similarity">
    <text evidence="3">Belongs to the glycosyltransferase 2 family.</text>
</comment>
<accession>A0A1T4XYE1</accession>
<keyword evidence="9" id="KW-0735">Signal-anchor</keyword>
<dbReference type="SUPFAM" id="SSF53448">
    <property type="entry name" value="Nucleotide-diphospho-sugar transferases"/>
    <property type="match status" value="1"/>
</dbReference>
<evidence type="ECO:0000256" key="3">
    <source>
        <dbReference type="ARBA" id="ARBA00006739"/>
    </source>
</evidence>
<reference evidence="16" key="1">
    <citation type="submission" date="2017-02" db="EMBL/GenBank/DDBJ databases">
        <authorList>
            <person name="Varghese N."/>
            <person name="Submissions S."/>
        </authorList>
    </citation>
    <scope>NUCLEOTIDE SEQUENCE [LARGE SCALE GENOMIC DNA]</scope>
    <source>
        <strain evidence="16">VKM Ac-2052</strain>
    </source>
</reference>
<dbReference type="PANTHER" id="PTHR10859:SF91">
    <property type="entry name" value="DOLICHYL-PHOSPHATE BETA-GLUCOSYLTRANSFERASE"/>
    <property type="match status" value="1"/>
</dbReference>
<evidence type="ECO:0000256" key="7">
    <source>
        <dbReference type="ARBA" id="ARBA00022692"/>
    </source>
</evidence>
<dbReference type="RefSeq" id="WP_176141257.1">
    <property type="nucleotide sequence ID" value="NZ_FUYG01000004.1"/>
</dbReference>
<keyword evidence="6 15" id="KW-0808">Transferase</keyword>
<keyword evidence="11" id="KW-0472">Membrane</keyword>
<evidence type="ECO:0000256" key="5">
    <source>
        <dbReference type="ARBA" id="ARBA00022676"/>
    </source>
</evidence>
<organism evidence="15 16">
    <name type="scientific">Agreia bicolorata</name>
    <dbReference type="NCBI Taxonomy" id="110935"/>
    <lineage>
        <taxon>Bacteria</taxon>
        <taxon>Bacillati</taxon>
        <taxon>Actinomycetota</taxon>
        <taxon>Actinomycetes</taxon>
        <taxon>Micrococcales</taxon>
        <taxon>Microbacteriaceae</taxon>
        <taxon>Agreia</taxon>
    </lineage>
</organism>
<keyword evidence="7" id="KW-0812">Transmembrane</keyword>
<feature type="region of interest" description="Disordered" evidence="13">
    <location>
        <begin position="261"/>
        <end position="282"/>
    </location>
</feature>
<dbReference type="Proteomes" id="UP000189735">
    <property type="component" value="Unassembled WGS sequence"/>
</dbReference>
<keyword evidence="8" id="KW-0256">Endoplasmic reticulum</keyword>
<evidence type="ECO:0000313" key="16">
    <source>
        <dbReference type="Proteomes" id="UP000189735"/>
    </source>
</evidence>
<protein>
    <recommendedName>
        <fullName evidence="4">dolichyl-phosphate beta-glucosyltransferase</fullName>
        <ecNumber evidence="4">2.4.1.117</ecNumber>
    </recommendedName>
</protein>
<keyword evidence="5" id="KW-0328">Glycosyltransferase</keyword>
<evidence type="ECO:0000256" key="9">
    <source>
        <dbReference type="ARBA" id="ARBA00022968"/>
    </source>
</evidence>
<feature type="domain" description="Glycosyltransferase 2-like" evidence="14">
    <location>
        <begin position="26"/>
        <end position="192"/>
    </location>
</feature>
<comment type="catalytic activity">
    <reaction evidence="12">
        <text>a di-trans,poly-cis-dolichyl phosphate + UDP-alpha-D-glucose = a di-trans,poly-cis-dolichyl beta-D-glucosyl phosphate + UDP</text>
        <dbReference type="Rhea" id="RHEA:15401"/>
        <dbReference type="Rhea" id="RHEA-COMP:19498"/>
        <dbReference type="Rhea" id="RHEA-COMP:19502"/>
        <dbReference type="ChEBI" id="CHEBI:57525"/>
        <dbReference type="ChEBI" id="CHEBI:57683"/>
        <dbReference type="ChEBI" id="CHEBI:58223"/>
        <dbReference type="ChEBI" id="CHEBI:58885"/>
        <dbReference type="EC" id="2.4.1.117"/>
    </reaction>
    <physiologicalReaction direction="left-to-right" evidence="12">
        <dbReference type="Rhea" id="RHEA:15402"/>
    </physiologicalReaction>
</comment>
<proteinExistence type="inferred from homology"/>